<dbReference type="NCBIfam" id="TIGR00444">
    <property type="entry name" value="mazG"/>
    <property type="match status" value="1"/>
</dbReference>
<reference evidence="6 7" key="1">
    <citation type="journal article" date="2011" name="Front. Microbiol.">
        <title>Genomic signatures of strain selection and enhancement in Bacillus atrophaeus var. globigii, a historical biowarfare simulant.</title>
        <authorList>
            <person name="Gibbons H.S."/>
            <person name="Broomall S.M."/>
            <person name="McNew L.A."/>
            <person name="Daligault H."/>
            <person name="Chapman C."/>
            <person name="Bruce D."/>
            <person name="Karavis M."/>
            <person name="Krepps M."/>
            <person name="McGregor P.A."/>
            <person name="Hong C."/>
            <person name="Park K.H."/>
            <person name="Akmal A."/>
            <person name="Feldman A."/>
            <person name="Lin J.S."/>
            <person name="Chang W.E."/>
            <person name="Higgs B.W."/>
            <person name="Demirev P."/>
            <person name="Lindquist J."/>
            <person name="Liem A."/>
            <person name="Fochler E."/>
            <person name="Read T.D."/>
            <person name="Tapia R."/>
            <person name="Johnson S."/>
            <person name="Bishop-Lilly K.A."/>
            <person name="Detter C."/>
            <person name="Han C."/>
            <person name="Sozhamannan S."/>
            <person name="Rosenzweig C.N."/>
            <person name="Skowronski E.W."/>
        </authorList>
    </citation>
    <scope>NUCLEOTIDE SEQUENCE [LARGE SCALE GENOMIC DNA]</scope>
    <source>
        <strain evidence="6 7">AK5</strain>
    </source>
</reference>
<dbReference type="GO" id="GO:0046061">
    <property type="term" value="P:dATP catabolic process"/>
    <property type="evidence" value="ECO:0007669"/>
    <property type="project" value="TreeGrafter"/>
</dbReference>
<name>A0A432VXZ9_9GAMM</name>
<dbReference type="FunFam" id="1.10.287.1080:FF:000003">
    <property type="entry name" value="Nucleoside triphosphate pyrophosphohydrolase"/>
    <property type="match status" value="1"/>
</dbReference>
<dbReference type="InterPro" id="IPR011551">
    <property type="entry name" value="NTP_PyrPHydrolase_MazG"/>
</dbReference>
<dbReference type="CDD" id="cd11528">
    <property type="entry name" value="NTP-PPase_MazG_Nterm"/>
    <property type="match status" value="1"/>
</dbReference>
<dbReference type="OrthoDB" id="9808939at2"/>
<dbReference type="Gene3D" id="1.10.287.1080">
    <property type="entry name" value="MazG-like"/>
    <property type="match status" value="2"/>
</dbReference>
<organism evidence="6 7">
    <name type="scientific">Aliidiomarina haloalkalitolerans</name>
    <dbReference type="NCBI Taxonomy" id="859059"/>
    <lineage>
        <taxon>Bacteria</taxon>
        <taxon>Pseudomonadati</taxon>
        <taxon>Pseudomonadota</taxon>
        <taxon>Gammaproteobacteria</taxon>
        <taxon>Alteromonadales</taxon>
        <taxon>Idiomarinaceae</taxon>
        <taxon>Aliidiomarina</taxon>
    </lineage>
</organism>
<comment type="catalytic activity">
    <reaction evidence="1">
        <text>ATP + H2O = AMP + diphosphate + H(+)</text>
        <dbReference type="Rhea" id="RHEA:14245"/>
        <dbReference type="ChEBI" id="CHEBI:15377"/>
        <dbReference type="ChEBI" id="CHEBI:15378"/>
        <dbReference type="ChEBI" id="CHEBI:30616"/>
        <dbReference type="ChEBI" id="CHEBI:33019"/>
        <dbReference type="ChEBI" id="CHEBI:456215"/>
        <dbReference type="EC" id="3.6.1.8"/>
    </reaction>
</comment>
<dbReference type="Pfam" id="PF03819">
    <property type="entry name" value="MazG"/>
    <property type="match status" value="2"/>
</dbReference>
<dbReference type="GO" id="GO:0046047">
    <property type="term" value="P:TTP catabolic process"/>
    <property type="evidence" value="ECO:0007669"/>
    <property type="project" value="TreeGrafter"/>
</dbReference>
<dbReference type="AlphaFoldDB" id="A0A432VXZ9"/>
<dbReference type="EMBL" id="PIPI01000001">
    <property type="protein sequence ID" value="RUO21554.1"/>
    <property type="molecule type" value="Genomic_DNA"/>
</dbReference>
<gene>
    <name evidence="6" type="ORF">CWE06_01470</name>
</gene>
<comment type="caution">
    <text evidence="6">The sequence shown here is derived from an EMBL/GenBank/DDBJ whole genome shotgun (WGS) entry which is preliminary data.</text>
</comment>
<dbReference type="EC" id="3.6.1.8" evidence="3"/>
<evidence type="ECO:0000256" key="3">
    <source>
        <dbReference type="ARBA" id="ARBA00066372"/>
    </source>
</evidence>
<keyword evidence="6" id="KW-0378">Hydrolase</keyword>
<evidence type="ECO:0000313" key="6">
    <source>
        <dbReference type="EMBL" id="RUO21554.1"/>
    </source>
</evidence>
<evidence type="ECO:0000256" key="4">
    <source>
        <dbReference type="ARBA" id="ARBA00074799"/>
    </source>
</evidence>
<evidence type="ECO:0000313" key="7">
    <source>
        <dbReference type="Proteomes" id="UP000288212"/>
    </source>
</evidence>
<feature type="domain" description="NTP pyrophosphohydrolase MazG-like" evidence="5">
    <location>
        <begin position="181"/>
        <end position="250"/>
    </location>
</feature>
<dbReference type="GO" id="GO:0047693">
    <property type="term" value="F:ATP diphosphatase activity"/>
    <property type="evidence" value="ECO:0007669"/>
    <property type="project" value="UniProtKB-EC"/>
</dbReference>
<dbReference type="GO" id="GO:0046076">
    <property type="term" value="P:dTTP catabolic process"/>
    <property type="evidence" value="ECO:0007669"/>
    <property type="project" value="TreeGrafter"/>
</dbReference>
<sequence length="285" mass="31923">MSDVAENDQNTATELSQMQRLLAIMAALRNPEGGCPWDLEQTMESLIPHTIEEAYEVAAAIQAGDSEAIRDELGDLLFQVVFYARLAEESGDYDFDSIAGAVSDKLVRRHPHVFGDGQADDASEVLRQWEQIKRQERAEKATDTSVFADVPQNLPSLLQALKIQKRCAAVGFDWDNAEQVIGKVHEELDEVAVELEALPQAQLNDEQAAVQDCIEDEIGDLLFAVVNLARHAKVNPETALGRANQKFMRRFRRVEHIAAAQQRELANEPLHELELLWQQAKQELS</sequence>
<accession>A0A432VXZ9</accession>
<dbReference type="GO" id="GO:0046081">
    <property type="term" value="P:dUTP catabolic process"/>
    <property type="evidence" value="ECO:0007669"/>
    <property type="project" value="TreeGrafter"/>
</dbReference>
<evidence type="ECO:0000259" key="5">
    <source>
        <dbReference type="Pfam" id="PF03819"/>
    </source>
</evidence>
<dbReference type="SUPFAM" id="SSF101386">
    <property type="entry name" value="all-alpha NTP pyrophosphatases"/>
    <property type="match status" value="2"/>
</dbReference>
<dbReference type="InterPro" id="IPR004518">
    <property type="entry name" value="MazG-like_dom"/>
</dbReference>
<dbReference type="PANTHER" id="PTHR30522:SF0">
    <property type="entry name" value="NUCLEOSIDE TRIPHOSPHATE PYROPHOSPHOHYDROLASE"/>
    <property type="match status" value="1"/>
</dbReference>
<dbReference type="GO" id="GO:0046052">
    <property type="term" value="P:UTP catabolic process"/>
    <property type="evidence" value="ECO:0007669"/>
    <property type="project" value="TreeGrafter"/>
</dbReference>
<dbReference type="GO" id="GO:0006950">
    <property type="term" value="P:response to stress"/>
    <property type="evidence" value="ECO:0007669"/>
    <property type="project" value="UniProtKB-ARBA"/>
</dbReference>
<keyword evidence="7" id="KW-1185">Reference proteome</keyword>
<proteinExistence type="inferred from homology"/>
<dbReference type="CDD" id="cd11529">
    <property type="entry name" value="NTP-PPase_MazG_Cterm"/>
    <property type="match status" value="1"/>
</dbReference>
<dbReference type="NCBIfam" id="NF007113">
    <property type="entry name" value="PRK09562.1"/>
    <property type="match status" value="1"/>
</dbReference>
<feature type="domain" description="NTP pyrophosphohydrolase MazG-like" evidence="5">
    <location>
        <begin position="41"/>
        <end position="114"/>
    </location>
</feature>
<dbReference type="Proteomes" id="UP000288212">
    <property type="component" value="Unassembled WGS sequence"/>
</dbReference>
<dbReference type="FunFam" id="1.10.287.1080:FF:000001">
    <property type="entry name" value="Nucleoside triphosphate pyrophosphohydrolase"/>
    <property type="match status" value="1"/>
</dbReference>
<dbReference type="InterPro" id="IPR048011">
    <property type="entry name" value="NTP-PPase_MazG-like_C"/>
</dbReference>
<evidence type="ECO:0000256" key="1">
    <source>
        <dbReference type="ARBA" id="ARBA00052141"/>
    </source>
</evidence>
<dbReference type="PANTHER" id="PTHR30522">
    <property type="entry name" value="NUCLEOSIDE TRIPHOSPHATE PYROPHOSPHOHYDROLASE"/>
    <property type="match status" value="1"/>
</dbReference>
<evidence type="ECO:0000256" key="2">
    <source>
        <dbReference type="ARBA" id="ARBA00061115"/>
    </source>
</evidence>
<dbReference type="RefSeq" id="WP_126790535.1">
    <property type="nucleotide sequence ID" value="NZ_PIPI01000001.1"/>
</dbReference>
<dbReference type="InterPro" id="IPR048015">
    <property type="entry name" value="NTP-PPase_MazG-like_N"/>
</dbReference>
<protein>
    <recommendedName>
        <fullName evidence="4">Nucleoside triphosphate pyrophosphohydrolase</fullName>
        <ecNumber evidence="3">3.6.1.8</ecNumber>
    </recommendedName>
</protein>
<comment type="similarity">
    <text evidence="2">Belongs to the nucleoside triphosphate pyrophosphohydrolase family.</text>
</comment>
<dbReference type="GO" id="GO:0006203">
    <property type="term" value="P:dGTP catabolic process"/>
    <property type="evidence" value="ECO:0007669"/>
    <property type="project" value="TreeGrafter"/>
</dbReference>